<sequence>MTGSFAPVAQTSRDLASTSSRTAKRALIADLLRGTEPDELALVAAWLSGGVRQRRLGVGWSTLRAAGDEPAGPGATIAQVDEAFEALATTSGAGSTAVRAELLRTLWRAATPPERDFITRLVTGDLRQGALESLVADGAAEAFGVPAAALRRSAMLLGSTPAAVQLAGTAGRDGLEAVRLGLGIGVQPMLASPAPDVATAVATTGLPAVVDHKLDGIRLQVHREGDRVWLFTRSLDEISARLPGVVRQVLALPAEQLVLDAELLGLGPDGRPAPFQQIAAVAASTPAEELDPAVELQLFCFDLLHLDGEDWMDRPLHQRRARLVELLPASMVVDHVLAEDVDQAQAAFERAVADGFEGVVVKALDGPWQAGRRAAKWVKVKPRHTLDLVVLGAEWGYGRRTGWLSNLHLAARDGDRLVMVGKTFKGLTDELLRWQTERFGQLEVRRTRSTVFIRPEVVVEVAVDGVQQSTRYPGGVALRFARVVRYRPDKTAEQATSIEQVRSLWRAGGVDVEAARDAAGNDAFFEATAPADEHPGSADG</sequence>
<keyword evidence="10" id="KW-0233">DNA recombination</keyword>
<dbReference type="InterPro" id="IPR050191">
    <property type="entry name" value="ATP-dep_DNA_ligase"/>
</dbReference>
<keyword evidence="9" id="KW-0460">Magnesium</keyword>
<dbReference type="PROSITE" id="PS50160">
    <property type="entry name" value="DNA_LIGASE_A3"/>
    <property type="match status" value="1"/>
</dbReference>
<evidence type="ECO:0000256" key="8">
    <source>
        <dbReference type="ARBA" id="ARBA00022840"/>
    </source>
</evidence>
<evidence type="ECO:0000256" key="5">
    <source>
        <dbReference type="ARBA" id="ARBA00022723"/>
    </source>
</evidence>
<evidence type="ECO:0000313" key="17">
    <source>
        <dbReference type="Proteomes" id="UP001597326"/>
    </source>
</evidence>
<comment type="similarity">
    <text evidence="14">Belongs to the ATP-dependent DNA ligase family.</text>
</comment>
<keyword evidence="2 16" id="KW-0436">Ligase</keyword>
<keyword evidence="5" id="KW-0479">Metal-binding</keyword>
<evidence type="ECO:0000256" key="13">
    <source>
        <dbReference type="ARBA" id="ARBA00034003"/>
    </source>
</evidence>
<evidence type="ECO:0000256" key="11">
    <source>
        <dbReference type="ARBA" id="ARBA00023204"/>
    </source>
</evidence>
<dbReference type="InterPro" id="IPR012308">
    <property type="entry name" value="DNA_ligase_ATP-dep_N"/>
</dbReference>
<keyword evidence="17" id="KW-1185">Reference proteome</keyword>
<dbReference type="SUPFAM" id="SSF56091">
    <property type="entry name" value="DNA ligase/mRNA capping enzyme, catalytic domain"/>
    <property type="match status" value="1"/>
</dbReference>
<dbReference type="InterPro" id="IPR012309">
    <property type="entry name" value="DNA_ligase_ATP-dep_C"/>
</dbReference>
<evidence type="ECO:0000256" key="7">
    <source>
        <dbReference type="ARBA" id="ARBA00022763"/>
    </source>
</evidence>
<dbReference type="NCBIfam" id="NF002868">
    <property type="entry name" value="PRK03180.1"/>
    <property type="match status" value="1"/>
</dbReference>
<keyword evidence="8" id="KW-0067">ATP-binding</keyword>
<evidence type="ECO:0000256" key="2">
    <source>
        <dbReference type="ARBA" id="ARBA00022598"/>
    </source>
</evidence>
<dbReference type="Pfam" id="PF01068">
    <property type="entry name" value="DNA_ligase_A_M"/>
    <property type="match status" value="1"/>
</dbReference>
<dbReference type="PANTHER" id="PTHR45674:SF13">
    <property type="entry name" value="DNA LIGASE-RELATED"/>
    <property type="match status" value="1"/>
</dbReference>
<evidence type="ECO:0000256" key="4">
    <source>
        <dbReference type="ARBA" id="ARBA00022705"/>
    </source>
</evidence>
<dbReference type="SUPFAM" id="SSF117018">
    <property type="entry name" value="ATP-dependent DNA ligase DNA-binding domain"/>
    <property type="match status" value="1"/>
</dbReference>
<keyword evidence="3" id="KW-0132">Cell division</keyword>
<keyword evidence="12" id="KW-0131">Cell cycle</keyword>
<comment type="caution">
    <text evidence="16">The sequence shown here is derived from an EMBL/GenBank/DDBJ whole genome shotgun (WGS) entry which is preliminary data.</text>
</comment>
<dbReference type="SUPFAM" id="SSF50249">
    <property type="entry name" value="Nucleic acid-binding proteins"/>
    <property type="match status" value="1"/>
</dbReference>
<dbReference type="PANTHER" id="PTHR45674">
    <property type="entry name" value="DNA LIGASE 1/3 FAMILY MEMBER"/>
    <property type="match status" value="1"/>
</dbReference>
<gene>
    <name evidence="16" type="ORF">ACFSCS_07205</name>
</gene>
<dbReference type="InterPro" id="IPR016059">
    <property type="entry name" value="DNA_ligase_ATP-dep_CS"/>
</dbReference>
<evidence type="ECO:0000256" key="9">
    <source>
        <dbReference type="ARBA" id="ARBA00022842"/>
    </source>
</evidence>
<dbReference type="Gene3D" id="1.10.3260.10">
    <property type="entry name" value="DNA ligase, ATP-dependent, N-terminal domain"/>
    <property type="match status" value="1"/>
</dbReference>
<keyword evidence="6" id="KW-0547">Nucleotide-binding</keyword>
<evidence type="ECO:0000256" key="12">
    <source>
        <dbReference type="ARBA" id="ARBA00023306"/>
    </source>
</evidence>
<organism evidence="16 17">
    <name type="scientific">Luteococcus peritonei</name>
    <dbReference type="NCBI Taxonomy" id="88874"/>
    <lineage>
        <taxon>Bacteria</taxon>
        <taxon>Bacillati</taxon>
        <taxon>Actinomycetota</taxon>
        <taxon>Actinomycetes</taxon>
        <taxon>Propionibacteriales</taxon>
        <taxon>Propionibacteriaceae</taxon>
        <taxon>Luteococcus</taxon>
    </lineage>
</organism>
<evidence type="ECO:0000256" key="10">
    <source>
        <dbReference type="ARBA" id="ARBA00023172"/>
    </source>
</evidence>
<accession>A0ABW4RUH8</accession>
<dbReference type="GO" id="GO:0003910">
    <property type="term" value="F:DNA ligase (ATP) activity"/>
    <property type="evidence" value="ECO:0007669"/>
    <property type="project" value="UniProtKB-EC"/>
</dbReference>
<dbReference type="NCBIfam" id="TIGR00574">
    <property type="entry name" value="dnl1"/>
    <property type="match status" value="1"/>
</dbReference>
<dbReference type="InterPro" id="IPR012340">
    <property type="entry name" value="NA-bd_OB-fold"/>
</dbReference>
<dbReference type="EMBL" id="JBHUFZ010000016">
    <property type="protein sequence ID" value="MFD1889977.1"/>
    <property type="molecule type" value="Genomic_DNA"/>
</dbReference>
<dbReference type="Gene3D" id="3.30.470.30">
    <property type="entry name" value="DNA ligase/mRNA capping enzyme"/>
    <property type="match status" value="1"/>
</dbReference>
<dbReference type="PROSITE" id="PS00333">
    <property type="entry name" value="DNA_LIGASE_A2"/>
    <property type="match status" value="1"/>
</dbReference>
<dbReference type="InterPro" id="IPR012310">
    <property type="entry name" value="DNA_ligase_ATP-dep_cent"/>
</dbReference>
<evidence type="ECO:0000256" key="6">
    <source>
        <dbReference type="ARBA" id="ARBA00022741"/>
    </source>
</evidence>
<protein>
    <recommendedName>
        <fullName evidence="1">DNA ligase (ATP)</fullName>
        <ecNumber evidence="1">6.5.1.1</ecNumber>
    </recommendedName>
</protein>
<feature type="domain" description="ATP-dependent DNA ligase family profile" evidence="15">
    <location>
        <begin position="289"/>
        <end position="413"/>
    </location>
</feature>
<dbReference type="InterPro" id="IPR036599">
    <property type="entry name" value="DNA_ligase_N_sf"/>
</dbReference>
<keyword evidence="11" id="KW-0234">DNA repair</keyword>
<dbReference type="CDD" id="cd07901">
    <property type="entry name" value="Adenylation_DNA_ligase_Arch_LigB"/>
    <property type="match status" value="1"/>
</dbReference>
<comment type="catalytic activity">
    <reaction evidence="13">
        <text>ATP + (deoxyribonucleotide)n-3'-hydroxyl + 5'-phospho-(deoxyribonucleotide)m = (deoxyribonucleotide)n+m + AMP + diphosphate.</text>
        <dbReference type="EC" id="6.5.1.1"/>
    </reaction>
</comment>
<dbReference type="RefSeq" id="WP_343872918.1">
    <property type="nucleotide sequence ID" value="NZ_BAAAIX010000013.1"/>
</dbReference>
<name>A0ABW4RUH8_9ACTN</name>
<dbReference type="Gene3D" id="2.40.50.140">
    <property type="entry name" value="Nucleic acid-binding proteins"/>
    <property type="match status" value="1"/>
</dbReference>
<evidence type="ECO:0000313" key="16">
    <source>
        <dbReference type="EMBL" id="MFD1889977.1"/>
    </source>
</evidence>
<dbReference type="Proteomes" id="UP001597326">
    <property type="component" value="Unassembled WGS sequence"/>
</dbReference>
<dbReference type="EC" id="6.5.1.1" evidence="1"/>
<dbReference type="Pfam" id="PF04675">
    <property type="entry name" value="DNA_ligase_A_N"/>
    <property type="match status" value="1"/>
</dbReference>
<evidence type="ECO:0000256" key="14">
    <source>
        <dbReference type="RuleBase" id="RU004196"/>
    </source>
</evidence>
<dbReference type="Pfam" id="PF04679">
    <property type="entry name" value="DNA_ligase_A_C"/>
    <property type="match status" value="1"/>
</dbReference>
<evidence type="ECO:0000256" key="3">
    <source>
        <dbReference type="ARBA" id="ARBA00022618"/>
    </source>
</evidence>
<reference evidence="17" key="1">
    <citation type="journal article" date="2019" name="Int. J. Syst. Evol. Microbiol.">
        <title>The Global Catalogue of Microorganisms (GCM) 10K type strain sequencing project: providing services to taxonomists for standard genome sequencing and annotation.</title>
        <authorList>
            <consortium name="The Broad Institute Genomics Platform"/>
            <consortium name="The Broad Institute Genome Sequencing Center for Infectious Disease"/>
            <person name="Wu L."/>
            <person name="Ma J."/>
        </authorList>
    </citation>
    <scope>NUCLEOTIDE SEQUENCE [LARGE SCALE GENOMIC DNA]</scope>
    <source>
        <strain evidence="17">CAIM 431</strain>
    </source>
</reference>
<keyword evidence="4" id="KW-0235">DNA replication</keyword>
<evidence type="ECO:0000256" key="1">
    <source>
        <dbReference type="ARBA" id="ARBA00012727"/>
    </source>
</evidence>
<keyword evidence="7" id="KW-0227">DNA damage</keyword>
<proteinExistence type="inferred from homology"/>
<dbReference type="InterPro" id="IPR000977">
    <property type="entry name" value="DNA_ligase_ATP-dep"/>
</dbReference>
<evidence type="ECO:0000259" key="15">
    <source>
        <dbReference type="PROSITE" id="PS50160"/>
    </source>
</evidence>